<name>A0A8S3D1H5_9BILA</name>
<comment type="caution">
    <text evidence="2">The sequence shown here is derived from an EMBL/GenBank/DDBJ whole genome shotgun (WGS) entry which is preliminary data.</text>
</comment>
<reference evidence="2" key="1">
    <citation type="submission" date="2021-02" db="EMBL/GenBank/DDBJ databases">
        <authorList>
            <person name="Nowell W R."/>
        </authorList>
    </citation>
    <scope>NUCLEOTIDE SEQUENCE</scope>
</reference>
<proteinExistence type="predicted"/>
<accession>A0A8S3D1H5</accession>
<feature type="non-terminal residue" evidence="2">
    <location>
        <position position="24"/>
    </location>
</feature>
<dbReference type="EMBL" id="CAJOBI010194147">
    <property type="protein sequence ID" value="CAF4970923.1"/>
    <property type="molecule type" value="Genomic_DNA"/>
</dbReference>
<feature type="region of interest" description="Disordered" evidence="1">
    <location>
        <begin position="1"/>
        <end position="24"/>
    </location>
</feature>
<protein>
    <submittedName>
        <fullName evidence="2">Uncharacterized protein</fullName>
    </submittedName>
</protein>
<gene>
    <name evidence="2" type="ORF">SMN809_LOCUS55159</name>
</gene>
<sequence length="24" mass="2384">MDEIAGSGTTGPDGKAYAELNANT</sequence>
<evidence type="ECO:0000313" key="2">
    <source>
        <dbReference type="EMBL" id="CAF4970923.1"/>
    </source>
</evidence>
<organism evidence="2 3">
    <name type="scientific">Rotaria magnacalcarata</name>
    <dbReference type="NCBI Taxonomy" id="392030"/>
    <lineage>
        <taxon>Eukaryota</taxon>
        <taxon>Metazoa</taxon>
        <taxon>Spiralia</taxon>
        <taxon>Gnathifera</taxon>
        <taxon>Rotifera</taxon>
        <taxon>Eurotatoria</taxon>
        <taxon>Bdelloidea</taxon>
        <taxon>Philodinida</taxon>
        <taxon>Philodinidae</taxon>
        <taxon>Rotaria</taxon>
    </lineage>
</organism>
<evidence type="ECO:0000313" key="3">
    <source>
        <dbReference type="Proteomes" id="UP000676336"/>
    </source>
</evidence>
<dbReference type="AlphaFoldDB" id="A0A8S3D1H5"/>
<dbReference type="Proteomes" id="UP000676336">
    <property type="component" value="Unassembled WGS sequence"/>
</dbReference>
<evidence type="ECO:0000256" key="1">
    <source>
        <dbReference type="SAM" id="MobiDB-lite"/>
    </source>
</evidence>